<reference evidence="1 2" key="1">
    <citation type="submission" date="2019-10" db="EMBL/GenBank/DDBJ databases">
        <title>Whole genome shotgun sequence of Acrocarpospora pleiomorpha NBRC 16267.</title>
        <authorList>
            <person name="Ichikawa N."/>
            <person name="Kimura A."/>
            <person name="Kitahashi Y."/>
            <person name="Komaki H."/>
            <person name="Oguchi A."/>
        </authorList>
    </citation>
    <scope>NUCLEOTIDE SEQUENCE [LARGE SCALE GENOMIC DNA]</scope>
    <source>
        <strain evidence="1 2">NBRC 16267</strain>
    </source>
</reference>
<gene>
    <name evidence="1" type="ORF">Aple_027360</name>
</gene>
<protein>
    <submittedName>
        <fullName evidence="1">Uncharacterized protein</fullName>
    </submittedName>
</protein>
<name>A0A5M3XFL9_9ACTN</name>
<accession>A0A5M3XFL9</accession>
<dbReference type="Proteomes" id="UP000377595">
    <property type="component" value="Unassembled WGS sequence"/>
</dbReference>
<evidence type="ECO:0000313" key="1">
    <source>
        <dbReference type="EMBL" id="GES19840.1"/>
    </source>
</evidence>
<proteinExistence type="predicted"/>
<dbReference type="EMBL" id="BLAF01000013">
    <property type="protein sequence ID" value="GES19840.1"/>
    <property type="molecule type" value="Genomic_DNA"/>
</dbReference>
<organism evidence="1 2">
    <name type="scientific">Acrocarpospora pleiomorpha</name>
    <dbReference type="NCBI Taxonomy" id="90975"/>
    <lineage>
        <taxon>Bacteria</taxon>
        <taxon>Bacillati</taxon>
        <taxon>Actinomycetota</taxon>
        <taxon>Actinomycetes</taxon>
        <taxon>Streptosporangiales</taxon>
        <taxon>Streptosporangiaceae</taxon>
        <taxon>Acrocarpospora</taxon>
    </lineage>
</organism>
<comment type="caution">
    <text evidence="1">The sequence shown here is derived from an EMBL/GenBank/DDBJ whole genome shotgun (WGS) entry which is preliminary data.</text>
</comment>
<sequence>MTVVPLASVLKSIGVTFGAGFIGGAFSCVITASTPGVFRAAAESIRVIRPRAIVE</sequence>
<evidence type="ECO:0000313" key="2">
    <source>
        <dbReference type="Proteomes" id="UP000377595"/>
    </source>
</evidence>
<keyword evidence="2" id="KW-1185">Reference proteome</keyword>
<dbReference type="AlphaFoldDB" id="A0A5M3XFL9"/>